<dbReference type="PANTHER" id="PTHR21531">
    <property type="entry name" value="LOW-TEMPERATURE VIABILITY PROTEIN LTV1-RELATED"/>
    <property type="match status" value="1"/>
</dbReference>
<comment type="similarity">
    <text evidence="1">Belongs to the LTV1 family.</text>
</comment>
<protein>
    <recommendedName>
        <fullName evidence="5">Low temperature viability protein</fullName>
    </recommendedName>
</protein>
<comment type="caution">
    <text evidence="3">The sequence shown here is derived from an EMBL/GenBank/DDBJ whole genome shotgun (WGS) entry which is preliminary data.</text>
</comment>
<dbReference type="GO" id="GO:0042274">
    <property type="term" value="P:ribosomal small subunit biogenesis"/>
    <property type="evidence" value="ECO:0007669"/>
    <property type="project" value="InterPro"/>
</dbReference>
<dbReference type="PANTHER" id="PTHR21531:SF0">
    <property type="entry name" value="PROTEIN LTV1 HOMOLOG"/>
    <property type="match status" value="1"/>
</dbReference>
<feature type="compositionally biased region" description="Basic and acidic residues" evidence="2">
    <location>
        <begin position="558"/>
        <end position="577"/>
    </location>
</feature>
<dbReference type="GO" id="GO:0005634">
    <property type="term" value="C:nucleus"/>
    <property type="evidence" value="ECO:0007669"/>
    <property type="project" value="TreeGrafter"/>
</dbReference>
<dbReference type="Pfam" id="PF04180">
    <property type="entry name" value="LTV"/>
    <property type="match status" value="2"/>
</dbReference>
<dbReference type="Proteomes" id="UP001212152">
    <property type="component" value="Unassembled WGS sequence"/>
</dbReference>
<feature type="region of interest" description="Disordered" evidence="2">
    <location>
        <begin position="47"/>
        <end position="140"/>
    </location>
</feature>
<sequence>MVKKKFIDKAKAVHYQVVHRSQRDPLLADTDASAYVLKAVPPSYNLLKKGKYEAEVPDEEEYPHYDERDGEYDNVSDSDFDNDEFDGAEEDGEDEDEAEADEEDANQGGEEGKADVESKPSPSTASKKSKEKAVKAPTSADLARDPSLYGIFFNDNDKYDYVQHLKPIGEDPGAVFMEPKGSQKKDKSGGIKFVDDEASEAHAGRKVTFDMPSGVFASKYEEEIGLLNRPAVPSMLDVGGDVREVLYALDDEEYVDETADDDFFAALDADEIPEHLQKEVLEAEQKARAEAEGDEEGGEEGDWYKHYKKYRKGVDTFESDDDEDDEDDESDAQSQRRPKRGARTAETSFSVMSSSTMFRNDKLTLLDDQFDQVLGEYSDDEIGELDAEDPSVRGDNMVSKQRLESIFDEFLDATEVMGHKKRLVTKIDRMGLIDSVRDDLKENAKEAARMYAAGEGYMNPDADDGEIAMPEEKVRDQWDVETVLSTYSNIYNRPKMISERTAGTAKIRLKGRLGMPVVDEPADGGRKGSPLAASQKENAGDESDDEDREESVNKGVARSKEETKEEKKMRKAEVKADKKNRRVEKKATKTAFKDEQKRQGKTFRNVLAQEQSLHIA</sequence>
<dbReference type="EMBL" id="JADGJQ010000048">
    <property type="protein sequence ID" value="KAJ3175754.1"/>
    <property type="molecule type" value="Genomic_DNA"/>
</dbReference>
<evidence type="ECO:0000256" key="2">
    <source>
        <dbReference type="SAM" id="MobiDB-lite"/>
    </source>
</evidence>
<feature type="region of interest" description="Disordered" evidence="2">
    <location>
        <begin position="281"/>
        <end position="348"/>
    </location>
</feature>
<dbReference type="GO" id="GO:0005829">
    <property type="term" value="C:cytosol"/>
    <property type="evidence" value="ECO:0007669"/>
    <property type="project" value="TreeGrafter"/>
</dbReference>
<dbReference type="AlphaFoldDB" id="A0AAD5TLS0"/>
<feature type="compositionally biased region" description="Basic and acidic residues" evidence="2">
    <location>
        <begin position="181"/>
        <end position="191"/>
    </location>
</feature>
<organism evidence="3 4">
    <name type="scientific">Geranomyces variabilis</name>
    <dbReference type="NCBI Taxonomy" id="109894"/>
    <lineage>
        <taxon>Eukaryota</taxon>
        <taxon>Fungi</taxon>
        <taxon>Fungi incertae sedis</taxon>
        <taxon>Chytridiomycota</taxon>
        <taxon>Chytridiomycota incertae sedis</taxon>
        <taxon>Chytridiomycetes</taxon>
        <taxon>Spizellomycetales</taxon>
        <taxon>Powellomycetaceae</taxon>
        <taxon>Geranomyces</taxon>
    </lineage>
</organism>
<evidence type="ECO:0000256" key="1">
    <source>
        <dbReference type="ARBA" id="ARBA00009078"/>
    </source>
</evidence>
<feature type="compositionally biased region" description="Acidic residues" evidence="2">
    <location>
        <begin position="292"/>
        <end position="301"/>
    </location>
</feature>
<keyword evidence="4" id="KW-1185">Reference proteome</keyword>
<evidence type="ECO:0008006" key="5">
    <source>
        <dbReference type="Google" id="ProtNLM"/>
    </source>
</evidence>
<dbReference type="InterPro" id="IPR007307">
    <property type="entry name" value="Ltv1"/>
</dbReference>
<dbReference type="GO" id="GO:0030688">
    <property type="term" value="C:preribosome, small subunit precursor"/>
    <property type="evidence" value="ECO:0007669"/>
    <property type="project" value="TreeGrafter"/>
</dbReference>
<reference evidence="3" key="1">
    <citation type="submission" date="2020-05" db="EMBL/GenBank/DDBJ databases">
        <title>Phylogenomic resolution of chytrid fungi.</title>
        <authorList>
            <person name="Stajich J.E."/>
            <person name="Amses K."/>
            <person name="Simmons R."/>
            <person name="Seto K."/>
            <person name="Myers J."/>
            <person name="Bonds A."/>
            <person name="Quandt C.A."/>
            <person name="Barry K."/>
            <person name="Liu P."/>
            <person name="Grigoriev I."/>
            <person name="Longcore J.E."/>
            <person name="James T.Y."/>
        </authorList>
    </citation>
    <scope>NUCLEOTIDE SEQUENCE</scope>
    <source>
        <strain evidence="3">JEL0379</strain>
    </source>
</reference>
<accession>A0AAD5TLS0</accession>
<feature type="compositionally biased region" description="Acidic residues" evidence="2">
    <location>
        <begin position="317"/>
        <end position="331"/>
    </location>
</feature>
<evidence type="ECO:0000313" key="3">
    <source>
        <dbReference type="EMBL" id="KAJ3175754.1"/>
    </source>
</evidence>
<feature type="region of interest" description="Disordered" evidence="2">
    <location>
        <begin position="514"/>
        <end position="603"/>
    </location>
</feature>
<evidence type="ECO:0000313" key="4">
    <source>
        <dbReference type="Proteomes" id="UP001212152"/>
    </source>
</evidence>
<feature type="compositionally biased region" description="Acidic residues" evidence="2">
    <location>
        <begin position="540"/>
        <end position="549"/>
    </location>
</feature>
<proteinExistence type="inferred from homology"/>
<dbReference type="GO" id="GO:0000056">
    <property type="term" value="P:ribosomal small subunit export from nucleus"/>
    <property type="evidence" value="ECO:0007669"/>
    <property type="project" value="TreeGrafter"/>
</dbReference>
<name>A0AAD5TLS0_9FUNG</name>
<feature type="region of interest" description="Disordered" evidence="2">
    <location>
        <begin position="172"/>
        <end position="191"/>
    </location>
</feature>
<feature type="compositionally biased region" description="Basic and acidic residues" evidence="2">
    <location>
        <begin position="281"/>
        <end position="291"/>
    </location>
</feature>
<feature type="compositionally biased region" description="Basic and acidic residues" evidence="2">
    <location>
        <begin position="585"/>
        <end position="598"/>
    </location>
</feature>
<gene>
    <name evidence="3" type="ORF">HDU87_005747</name>
</gene>
<feature type="compositionally biased region" description="Acidic residues" evidence="2">
    <location>
        <begin position="68"/>
        <end position="105"/>
    </location>
</feature>